<dbReference type="InterPro" id="IPR013785">
    <property type="entry name" value="Aldolase_TIM"/>
</dbReference>
<keyword evidence="11" id="KW-1185">Reference proteome</keyword>
<comment type="similarity">
    <text evidence="2 7">Belongs to the glycosyl hydrolase 27 family.</text>
</comment>
<sequence>MCGAAFSCLLLLLLEYVPNYTAIINTCNLWRNFDDIQDSWESVQRIIDYYGDNQDEIVANAGLDHWNDPDMLIIGNFGLSYEQSKSQMAMWAIFAAPLLMSVDLRTIRPEYKGNPAESTRELRSGPCPIMPLSGIHYSYAIAFLNHRTDGTPSEISVTLRELSLANPEGYSITDLFDGVHYGIVQPDKHFKVDVNPSGVVLVRCEVAKHGAAGARAPFRPTPTDRSFRNPFHNNNNLFNNFGG</sequence>
<comment type="caution">
    <text evidence="10">The sequence shown here is derived from an EMBL/GenBank/DDBJ whole genome shotgun (WGS) entry which is preliminary data.</text>
</comment>
<feature type="chain" id="PRO_5044024644" description="Alpha-galactosidase" evidence="8">
    <location>
        <begin position="23"/>
        <end position="243"/>
    </location>
</feature>
<proteinExistence type="inferred from homology"/>
<dbReference type="PRINTS" id="PR00740">
    <property type="entry name" value="GLHYDRLASE27"/>
</dbReference>
<dbReference type="FunFam" id="2.60.40.1180:FF:000032">
    <property type="entry name" value="Alpha-galactosidase"/>
    <property type="match status" value="1"/>
</dbReference>
<comment type="subunit">
    <text evidence="7">Homodimer.</text>
</comment>
<dbReference type="InterPro" id="IPR041233">
    <property type="entry name" value="Melibiase_C"/>
</dbReference>
<dbReference type="Gene3D" id="2.60.40.1180">
    <property type="entry name" value="Golgi alpha-mannosidase II"/>
    <property type="match status" value="1"/>
</dbReference>
<dbReference type="PANTHER" id="PTHR11452:SF86">
    <property type="entry name" value="ALPHA-GALACTOSIDASE"/>
    <property type="match status" value="1"/>
</dbReference>
<name>A0AAW0UCR3_SCYPA</name>
<gene>
    <name evidence="10" type="ORF">O3P69_005274</name>
</gene>
<dbReference type="GO" id="GO:0009311">
    <property type="term" value="P:oligosaccharide metabolic process"/>
    <property type="evidence" value="ECO:0007669"/>
    <property type="project" value="TreeGrafter"/>
</dbReference>
<evidence type="ECO:0000256" key="1">
    <source>
        <dbReference type="ARBA" id="ARBA00001255"/>
    </source>
</evidence>
<dbReference type="EMBL" id="JARAKH010000016">
    <property type="protein sequence ID" value="KAK8396062.1"/>
    <property type="molecule type" value="Genomic_DNA"/>
</dbReference>
<accession>A0AAW0UCR3</accession>
<dbReference type="Gene3D" id="3.20.20.70">
    <property type="entry name" value="Aldolase class I"/>
    <property type="match status" value="1"/>
</dbReference>
<evidence type="ECO:0000256" key="3">
    <source>
        <dbReference type="ARBA" id="ARBA00012755"/>
    </source>
</evidence>
<organism evidence="10 11">
    <name type="scientific">Scylla paramamosain</name>
    <name type="common">Mud crab</name>
    <dbReference type="NCBI Taxonomy" id="85552"/>
    <lineage>
        <taxon>Eukaryota</taxon>
        <taxon>Metazoa</taxon>
        <taxon>Ecdysozoa</taxon>
        <taxon>Arthropoda</taxon>
        <taxon>Crustacea</taxon>
        <taxon>Multicrustacea</taxon>
        <taxon>Malacostraca</taxon>
        <taxon>Eumalacostraca</taxon>
        <taxon>Eucarida</taxon>
        <taxon>Decapoda</taxon>
        <taxon>Pleocyemata</taxon>
        <taxon>Brachyura</taxon>
        <taxon>Eubrachyura</taxon>
        <taxon>Portunoidea</taxon>
        <taxon>Portunidae</taxon>
        <taxon>Portuninae</taxon>
        <taxon>Scylla</taxon>
    </lineage>
</organism>
<reference evidence="10 11" key="1">
    <citation type="submission" date="2023-03" db="EMBL/GenBank/DDBJ databases">
        <title>High-quality genome of Scylla paramamosain provides insights in environmental adaptation.</title>
        <authorList>
            <person name="Zhang L."/>
        </authorList>
    </citation>
    <scope>NUCLEOTIDE SEQUENCE [LARGE SCALE GENOMIC DNA]</scope>
    <source>
        <strain evidence="10">LZ_2023a</strain>
        <tissue evidence="10">Muscle</tissue>
    </source>
</reference>
<evidence type="ECO:0000256" key="5">
    <source>
        <dbReference type="ARBA" id="ARBA00022801"/>
    </source>
</evidence>
<evidence type="ECO:0000256" key="4">
    <source>
        <dbReference type="ARBA" id="ARBA00022729"/>
    </source>
</evidence>
<dbReference type="InterPro" id="IPR002241">
    <property type="entry name" value="Glyco_hydro_27"/>
</dbReference>
<comment type="catalytic activity">
    <reaction evidence="1">
        <text>Hydrolysis of terminal, non-reducing alpha-D-galactose residues in alpha-D-galactosides, including galactose oligosaccharides, galactomannans and galactolipids.</text>
        <dbReference type="EC" id="3.2.1.22"/>
    </reaction>
</comment>
<dbReference type="GO" id="GO:0004557">
    <property type="term" value="F:alpha-galactosidase activity"/>
    <property type="evidence" value="ECO:0007669"/>
    <property type="project" value="UniProtKB-EC"/>
</dbReference>
<protein>
    <recommendedName>
        <fullName evidence="3 7">Alpha-galactosidase</fullName>
        <ecNumber evidence="7">3.2.1.-</ecNumber>
    </recommendedName>
</protein>
<keyword evidence="5 7" id="KW-0378">Hydrolase</keyword>
<dbReference type="GO" id="GO:0005737">
    <property type="term" value="C:cytoplasm"/>
    <property type="evidence" value="ECO:0007669"/>
    <property type="project" value="TreeGrafter"/>
</dbReference>
<keyword evidence="6 7" id="KW-0326">Glycosidase</keyword>
<keyword evidence="7" id="KW-1015">Disulfide bond</keyword>
<dbReference type="Pfam" id="PF17801">
    <property type="entry name" value="Melibiase_C"/>
    <property type="match status" value="1"/>
</dbReference>
<dbReference type="Proteomes" id="UP001487740">
    <property type="component" value="Unassembled WGS sequence"/>
</dbReference>
<dbReference type="PANTHER" id="PTHR11452">
    <property type="entry name" value="ALPHA-GALACTOSIDASE/ALPHA-N-ACETYLGALACTOSAMINIDASE"/>
    <property type="match status" value="1"/>
</dbReference>
<dbReference type="GO" id="GO:0016139">
    <property type="term" value="P:glycoside catabolic process"/>
    <property type="evidence" value="ECO:0007669"/>
    <property type="project" value="TreeGrafter"/>
</dbReference>
<dbReference type="SUPFAM" id="SSF51011">
    <property type="entry name" value="Glycosyl hydrolase domain"/>
    <property type="match status" value="1"/>
</dbReference>
<evidence type="ECO:0000313" key="11">
    <source>
        <dbReference type="Proteomes" id="UP001487740"/>
    </source>
</evidence>
<dbReference type="EC" id="3.2.1.-" evidence="7"/>
<dbReference type="AlphaFoldDB" id="A0AAW0UCR3"/>
<feature type="signal peptide" evidence="8">
    <location>
        <begin position="1"/>
        <end position="22"/>
    </location>
</feature>
<dbReference type="InterPro" id="IPR013780">
    <property type="entry name" value="Glyco_hydro_b"/>
</dbReference>
<feature type="domain" description="Alpha galactosidase C-terminal" evidence="9">
    <location>
        <begin position="138"/>
        <end position="203"/>
    </location>
</feature>
<dbReference type="Pfam" id="PF16499">
    <property type="entry name" value="Melibiase_2"/>
    <property type="match status" value="1"/>
</dbReference>
<keyword evidence="4 8" id="KW-0732">Signal</keyword>
<evidence type="ECO:0000256" key="6">
    <source>
        <dbReference type="ARBA" id="ARBA00023295"/>
    </source>
</evidence>
<dbReference type="SUPFAM" id="SSF51445">
    <property type="entry name" value="(Trans)glycosidases"/>
    <property type="match status" value="1"/>
</dbReference>
<evidence type="ECO:0000256" key="8">
    <source>
        <dbReference type="SAM" id="SignalP"/>
    </source>
</evidence>
<dbReference type="InterPro" id="IPR017853">
    <property type="entry name" value="GH"/>
</dbReference>
<evidence type="ECO:0000259" key="9">
    <source>
        <dbReference type="Pfam" id="PF17801"/>
    </source>
</evidence>
<evidence type="ECO:0000256" key="2">
    <source>
        <dbReference type="ARBA" id="ARBA00009743"/>
    </source>
</evidence>
<evidence type="ECO:0000256" key="7">
    <source>
        <dbReference type="RuleBase" id="RU361168"/>
    </source>
</evidence>
<evidence type="ECO:0000313" key="10">
    <source>
        <dbReference type="EMBL" id="KAK8396062.1"/>
    </source>
</evidence>